<evidence type="ECO:0000313" key="6">
    <source>
        <dbReference type="EMBL" id="KEP68599.1"/>
    </source>
</evidence>
<evidence type="ECO:0000313" key="7">
    <source>
        <dbReference type="Proteomes" id="UP000027725"/>
    </source>
</evidence>
<dbReference type="GO" id="GO:0009055">
    <property type="term" value="F:electron transfer activity"/>
    <property type="evidence" value="ECO:0007669"/>
    <property type="project" value="InterPro"/>
</dbReference>
<dbReference type="eggNOG" id="COG3258">
    <property type="taxonomic scope" value="Bacteria"/>
</dbReference>
<keyword evidence="2 4" id="KW-0479">Metal-binding</keyword>
<keyword evidence="3 4" id="KW-0408">Iron</keyword>
<dbReference type="Proteomes" id="UP000027725">
    <property type="component" value="Unassembled WGS sequence"/>
</dbReference>
<evidence type="ECO:0000256" key="4">
    <source>
        <dbReference type="PROSITE-ProRule" id="PRU00433"/>
    </source>
</evidence>
<dbReference type="STRING" id="1185766.SAMN05216224_11427"/>
<sequence length="160" mass="17228">MTYISRQMILAIAVVWGLPVGAQDSGHMTDNGAMSQMMSSGLFLPNMDAAKGRALFASKGCVVCHSINGVGGEDAPALDAAYMDLPMNPFEFAARMWRGAPAMVAAQEDELGGQIEFTGQELADIIAFVHDSEEQKAFSAGDIPEKIEEMMHQMGEEDHD</sequence>
<dbReference type="GO" id="GO:0020037">
    <property type="term" value="F:heme binding"/>
    <property type="evidence" value="ECO:0007669"/>
    <property type="project" value="InterPro"/>
</dbReference>
<evidence type="ECO:0000256" key="3">
    <source>
        <dbReference type="ARBA" id="ARBA00023004"/>
    </source>
</evidence>
<dbReference type="GO" id="GO:0046872">
    <property type="term" value="F:metal ion binding"/>
    <property type="evidence" value="ECO:0007669"/>
    <property type="project" value="UniProtKB-KW"/>
</dbReference>
<proteinExistence type="predicted"/>
<feature type="domain" description="Cytochrome c" evidence="5">
    <location>
        <begin position="47"/>
        <end position="133"/>
    </location>
</feature>
<gene>
    <name evidence="6" type="ORF">DL1_09710</name>
</gene>
<dbReference type="OrthoDB" id="7866026at2"/>
<evidence type="ECO:0000259" key="5">
    <source>
        <dbReference type="PROSITE" id="PS51007"/>
    </source>
</evidence>
<protein>
    <recommendedName>
        <fullName evidence="5">Cytochrome c domain-containing protein</fullName>
    </recommendedName>
</protein>
<dbReference type="InterPro" id="IPR009056">
    <property type="entry name" value="Cyt_c-like_dom"/>
</dbReference>
<organism evidence="6 7">
    <name type="scientific">Thioclava dalianensis</name>
    <dbReference type="NCBI Taxonomy" id="1185766"/>
    <lineage>
        <taxon>Bacteria</taxon>
        <taxon>Pseudomonadati</taxon>
        <taxon>Pseudomonadota</taxon>
        <taxon>Alphaproteobacteria</taxon>
        <taxon>Rhodobacterales</taxon>
        <taxon>Paracoccaceae</taxon>
        <taxon>Thioclava</taxon>
    </lineage>
</organism>
<dbReference type="PROSITE" id="PS51007">
    <property type="entry name" value="CYTC"/>
    <property type="match status" value="1"/>
</dbReference>
<dbReference type="Pfam" id="PF00034">
    <property type="entry name" value="Cytochrom_C"/>
    <property type="match status" value="1"/>
</dbReference>
<dbReference type="RefSeq" id="WP_028095400.1">
    <property type="nucleotide sequence ID" value="NZ_FOVB01000014.1"/>
</dbReference>
<name>A0A074TA72_9RHOB</name>
<evidence type="ECO:0000256" key="1">
    <source>
        <dbReference type="ARBA" id="ARBA00022617"/>
    </source>
</evidence>
<keyword evidence="1 4" id="KW-0349">Heme</keyword>
<dbReference type="InterPro" id="IPR036909">
    <property type="entry name" value="Cyt_c-like_dom_sf"/>
</dbReference>
<comment type="caution">
    <text evidence="6">The sequence shown here is derived from an EMBL/GenBank/DDBJ whole genome shotgun (WGS) entry which is preliminary data.</text>
</comment>
<dbReference type="EMBL" id="JHEH01000028">
    <property type="protein sequence ID" value="KEP68599.1"/>
    <property type="molecule type" value="Genomic_DNA"/>
</dbReference>
<reference evidence="6 7" key="1">
    <citation type="submission" date="2014-03" db="EMBL/GenBank/DDBJ databases">
        <title>The draft genome sequence of Thioclava dalianensis DLFJ1-1.</title>
        <authorList>
            <person name="Lai Q."/>
            <person name="Shao Z."/>
        </authorList>
    </citation>
    <scope>NUCLEOTIDE SEQUENCE [LARGE SCALE GENOMIC DNA]</scope>
    <source>
        <strain evidence="6 7">DLFJ1-1</strain>
    </source>
</reference>
<accession>A0A074TA72</accession>
<dbReference type="Gene3D" id="1.10.760.10">
    <property type="entry name" value="Cytochrome c-like domain"/>
    <property type="match status" value="1"/>
</dbReference>
<dbReference type="SUPFAM" id="SSF46626">
    <property type="entry name" value="Cytochrome c"/>
    <property type="match status" value="1"/>
</dbReference>
<keyword evidence="7" id="KW-1185">Reference proteome</keyword>
<dbReference type="AlphaFoldDB" id="A0A074TA72"/>
<evidence type="ECO:0000256" key="2">
    <source>
        <dbReference type="ARBA" id="ARBA00022723"/>
    </source>
</evidence>